<proteinExistence type="predicted"/>
<dbReference type="SMART" id="SM00387">
    <property type="entry name" value="HATPase_c"/>
    <property type="match status" value="1"/>
</dbReference>
<dbReference type="SUPFAM" id="SSF47384">
    <property type="entry name" value="Homodimeric domain of signal transducing histidine kinase"/>
    <property type="match status" value="1"/>
</dbReference>
<evidence type="ECO:0000256" key="8">
    <source>
        <dbReference type="ARBA" id="ARBA00023012"/>
    </source>
</evidence>
<evidence type="ECO:0000256" key="2">
    <source>
        <dbReference type="ARBA" id="ARBA00012438"/>
    </source>
</evidence>
<reference evidence="14" key="1">
    <citation type="journal article" date="2020" name="mSystems">
        <title>Genome- and Community-Level Interaction Insights into Carbon Utilization and Element Cycling Functions of Hydrothermarchaeota in Hydrothermal Sediment.</title>
        <authorList>
            <person name="Zhou Z."/>
            <person name="Liu Y."/>
            <person name="Xu W."/>
            <person name="Pan J."/>
            <person name="Luo Z.H."/>
            <person name="Li M."/>
        </authorList>
    </citation>
    <scope>NUCLEOTIDE SEQUENCE [LARGE SCALE GENOMIC DNA]</scope>
    <source>
        <strain evidence="14">HyVt-483</strain>
    </source>
</reference>
<dbReference type="SMART" id="SM00388">
    <property type="entry name" value="HisKA"/>
    <property type="match status" value="1"/>
</dbReference>
<feature type="domain" description="PAC" evidence="13">
    <location>
        <begin position="231"/>
        <end position="283"/>
    </location>
</feature>
<dbReference type="PANTHER" id="PTHR43065:SF10">
    <property type="entry name" value="PEROXIDE STRESS-ACTIVATED HISTIDINE KINASE MAK3"/>
    <property type="match status" value="1"/>
</dbReference>
<evidence type="ECO:0000256" key="10">
    <source>
        <dbReference type="SAM" id="Phobius"/>
    </source>
</evidence>
<feature type="transmembrane region" description="Helical" evidence="10">
    <location>
        <begin position="81"/>
        <end position="107"/>
    </location>
</feature>
<dbReference type="InterPro" id="IPR036890">
    <property type="entry name" value="HATPase_C_sf"/>
</dbReference>
<feature type="transmembrane region" description="Helical" evidence="10">
    <location>
        <begin position="42"/>
        <end position="61"/>
    </location>
</feature>
<dbReference type="SUPFAM" id="SSF55785">
    <property type="entry name" value="PYP-like sensor domain (PAS domain)"/>
    <property type="match status" value="1"/>
</dbReference>
<dbReference type="Gene3D" id="3.30.565.10">
    <property type="entry name" value="Histidine kinase-like ATPase, C-terminal domain"/>
    <property type="match status" value="1"/>
</dbReference>
<dbReference type="GO" id="GO:0000155">
    <property type="term" value="F:phosphorelay sensor kinase activity"/>
    <property type="evidence" value="ECO:0007669"/>
    <property type="project" value="InterPro"/>
</dbReference>
<keyword evidence="7" id="KW-0067">ATP-binding</keyword>
<evidence type="ECO:0000259" key="12">
    <source>
        <dbReference type="PROSITE" id="PS50112"/>
    </source>
</evidence>
<dbReference type="Pfam" id="PF02518">
    <property type="entry name" value="HATPase_c"/>
    <property type="match status" value="1"/>
</dbReference>
<keyword evidence="10" id="KW-0472">Membrane</keyword>
<dbReference type="PROSITE" id="PS50109">
    <property type="entry name" value="HIS_KIN"/>
    <property type="match status" value="1"/>
</dbReference>
<organism evidence="14">
    <name type="scientific">Thermosulfurimonas dismutans</name>
    <dbReference type="NCBI Taxonomy" id="999894"/>
    <lineage>
        <taxon>Bacteria</taxon>
        <taxon>Pseudomonadati</taxon>
        <taxon>Thermodesulfobacteriota</taxon>
        <taxon>Thermodesulfobacteria</taxon>
        <taxon>Thermodesulfobacteriales</taxon>
        <taxon>Thermodesulfobacteriaceae</taxon>
        <taxon>Thermosulfurimonas</taxon>
    </lineage>
</organism>
<keyword evidence="8" id="KW-0902">Two-component regulatory system</keyword>
<feature type="transmembrane region" description="Helical" evidence="10">
    <location>
        <begin position="12"/>
        <end position="30"/>
    </location>
</feature>
<dbReference type="GO" id="GO:0006355">
    <property type="term" value="P:regulation of DNA-templated transcription"/>
    <property type="evidence" value="ECO:0007669"/>
    <property type="project" value="InterPro"/>
</dbReference>
<dbReference type="InterPro" id="IPR004358">
    <property type="entry name" value="Sig_transdc_His_kin-like_C"/>
</dbReference>
<keyword evidence="10" id="KW-0812">Transmembrane</keyword>
<evidence type="ECO:0000256" key="5">
    <source>
        <dbReference type="ARBA" id="ARBA00022741"/>
    </source>
</evidence>
<evidence type="ECO:0000256" key="6">
    <source>
        <dbReference type="ARBA" id="ARBA00022777"/>
    </source>
</evidence>
<dbReference type="EC" id="2.7.13.3" evidence="2"/>
<evidence type="ECO:0000259" key="11">
    <source>
        <dbReference type="PROSITE" id="PS50109"/>
    </source>
</evidence>
<feature type="coiled-coil region" evidence="9">
    <location>
        <begin position="114"/>
        <end position="162"/>
    </location>
</feature>
<feature type="domain" description="PAS" evidence="12">
    <location>
        <begin position="159"/>
        <end position="200"/>
    </location>
</feature>
<keyword evidence="10" id="KW-1133">Transmembrane helix</keyword>
<keyword evidence="3" id="KW-0597">Phosphoprotein</keyword>
<accession>A0A7C3GS20</accession>
<sequence>MFSVNLPLYPLYAVDLVGAILMILISFACLEKAFYLLRHHPDHLLFVYLFGFSLSFTAFALSRSLGHVARFILGWSGHPHLWFVLAPFSGALNTVFILLAAFLTFVFPRAHETFRLLEEETQQLKETKEALEKAHDHLQQLYRTLEEKVEERTRELALSEQKFRRLFEASGDAIFFCDQEGRLLDINPAGVQLLGFTRKEELLGKSLGEFFACRGEWNRYREFLCAEGQVTNFETLLLTSHGEERYVVITANAIEHLQGCHLGWQGIMKDLTRFREMTERMIYSEKMAALGQLAAGVAHEINTPLGIILGYTQLLKESQEEREELQLIEDQVRVCQRLISDLLIFSRPSAQAEQPVDLKEIVRQVLEMVQPTYRKEGIEMTLHVSDSPVIRGDPDRLRQVVLNLLGNARNALQGGGAIHIWIYRLRRGGAVLEVGDTGPGIPEEIREKIFEPFFTTKPPGQGTGLGLFVTFGLVKEHGGEIEVFSPPTEERYLRLGIRTLFRIIFPEENHVPG</sequence>
<comment type="catalytic activity">
    <reaction evidence="1">
        <text>ATP + protein L-histidine = ADP + protein N-phospho-L-histidine.</text>
        <dbReference type="EC" id="2.7.13.3"/>
    </reaction>
</comment>
<dbReference type="NCBIfam" id="TIGR00229">
    <property type="entry name" value="sensory_box"/>
    <property type="match status" value="1"/>
</dbReference>
<dbReference type="InterPro" id="IPR000700">
    <property type="entry name" value="PAS-assoc_C"/>
</dbReference>
<name>A0A7C3GS20_9BACT</name>
<gene>
    <name evidence="14" type="ORF">ENJ40_07785</name>
</gene>
<dbReference type="EMBL" id="DRMH01000103">
    <property type="protein sequence ID" value="HFC98340.1"/>
    <property type="molecule type" value="Genomic_DNA"/>
</dbReference>
<evidence type="ECO:0000256" key="1">
    <source>
        <dbReference type="ARBA" id="ARBA00000085"/>
    </source>
</evidence>
<evidence type="ECO:0000259" key="13">
    <source>
        <dbReference type="PROSITE" id="PS50113"/>
    </source>
</evidence>
<evidence type="ECO:0000256" key="4">
    <source>
        <dbReference type="ARBA" id="ARBA00022679"/>
    </source>
</evidence>
<dbReference type="SMART" id="SM00091">
    <property type="entry name" value="PAS"/>
    <property type="match status" value="1"/>
</dbReference>
<feature type="domain" description="Histidine kinase" evidence="11">
    <location>
        <begin position="296"/>
        <end position="509"/>
    </location>
</feature>
<evidence type="ECO:0000313" key="14">
    <source>
        <dbReference type="EMBL" id="HFC98340.1"/>
    </source>
</evidence>
<dbReference type="PRINTS" id="PR00344">
    <property type="entry name" value="BCTRLSENSOR"/>
</dbReference>
<dbReference type="AlphaFoldDB" id="A0A7C3GS20"/>
<dbReference type="CDD" id="cd00082">
    <property type="entry name" value="HisKA"/>
    <property type="match status" value="1"/>
</dbReference>
<dbReference type="InterPro" id="IPR036097">
    <property type="entry name" value="HisK_dim/P_sf"/>
</dbReference>
<dbReference type="InterPro" id="IPR000014">
    <property type="entry name" value="PAS"/>
</dbReference>
<dbReference type="PROSITE" id="PS50112">
    <property type="entry name" value="PAS"/>
    <property type="match status" value="1"/>
</dbReference>
<dbReference type="InterPro" id="IPR005467">
    <property type="entry name" value="His_kinase_dom"/>
</dbReference>
<dbReference type="PROSITE" id="PS50113">
    <property type="entry name" value="PAC"/>
    <property type="match status" value="1"/>
</dbReference>
<comment type="caution">
    <text evidence="14">The sequence shown here is derived from an EMBL/GenBank/DDBJ whole genome shotgun (WGS) entry which is preliminary data.</text>
</comment>
<dbReference type="Pfam" id="PF00989">
    <property type="entry name" value="PAS"/>
    <property type="match status" value="1"/>
</dbReference>
<dbReference type="CDD" id="cd00130">
    <property type="entry name" value="PAS"/>
    <property type="match status" value="1"/>
</dbReference>
<evidence type="ECO:0000256" key="7">
    <source>
        <dbReference type="ARBA" id="ARBA00022840"/>
    </source>
</evidence>
<dbReference type="PANTHER" id="PTHR43065">
    <property type="entry name" value="SENSOR HISTIDINE KINASE"/>
    <property type="match status" value="1"/>
</dbReference>
<dbReference type="InterPro" id="IPR013767">
    <property type="entry name" value="PAS_fold"/>
</dbReference>
<dbReference type="InterPro" id="IPR035965">
    <property type="entry name" value="PAS-like_dom_sf"/>
</dbReference>
<protein>
    <recommendedName>
        <fullName evidence="2">histidine kinase</fullName>
        <ecNumber evidence="2">2.7.13.3</ecNumber>
    </recommendedName>
</protein>
<evidence type="ECO:0000256" key="9">
    <source>
        <dbReference type="SAM" id="Coils"/>
    </source>
</evidence>
<dbReference type="GO" id="GO:0005524">
    <property type="term" value="F:ATP binding"/>
    <property type="evidence" value="ECO:0007669"/>
    <property type="project" value="UniProtKB-KW"/>
</dbReference>
<dbReference type="InterPro" id="IPR003661">
    <property type="entry name" value="HisK_dim/P_dom"/>
</dbReference>
<dbReference type="Gene3D" id="1.10.287.130">
    <property type="match status" value="1"/>
</dbReference>
<dbReference type="Gene3D" id="3.30.450.20">
    <property type="entry name" value="PAS domain"/>
    <property type="match status" value="1"/>
</dbReference>
<keyword evidence="4" id="KW-0808">Transferase</keyword>
<dbReference type="SUPFAM" id="SSF55874">
    <property type="entry name" value="ATPase domain of HSP90 chaperone/DNA topoisomerase II/histidine kinase"/>
    <property type="match status" value="1"/>
</dbReference>
<dbReference type="InterPro" id="IPR003594">
    <property type="entry name" value="HATPase_dom"/>
</dbReference>
<keyword evidence="6" id="KW-0418">Kinase</keyword>
<keyword evidence="5" id="KW-0547">Nucleotide-binding</keyword>
<evidence type="ECO:0000256" key="3">
    <source>
        <dbReference type="ARBA" id="ARBA00022553"/>
    </source>
</evidence>
<dbReference type="Proteomes" id="UP000886043">
    <property type="component" value="Unassembled WGS sequence"/>
</dbReference>
<keyword evidence="9" id="KW-0175">Coiled coil</keyword>
<dbReference type="Pfam" id="PF00512">
    <property type="entry name" value="HisKA"/>
    <property type="match status" value="1"/>
</dbReference>